<keyword evidence="1" id="KW-0472">Membrane</keyword>
<dbReference type="EMBL" id="JAODZF010000012">
    <property type="protein sequence ID" value="MDH0144140.1"/>
    <property type="molecule type" value="Genomic_DNA"/>
</dbReference>
<evidence type="ECO:0000256" key="1">
    <source>
        <dbReference type="SAM" id="Phobius"/>
    </source>
</evidence>
<proteinExistence type="predicted"/>
<feature type="transmembrane region" description="Helical" evidence="1">
    <location>
        <begin position="33"/>
        <end position="50"/>
    </location>
</feature>
<protein>
    <recommendedName>
        <fullName evidence="4">DUF4231 domain-containing protein</fullName>
    </recommendedName>
</protein>
<dbReference type="RefSeq" id="WP_280002931.1">
    <property type="nucleotide sequence ID" value="NZ_JAODZF010000012.1"/>
</dbReference>
<reference evidence="2" key="1">
    <citation type="submission" date="2022-09" db="EMBL/GenBank/DDBJ databases">
        <title>Intensive care unit water sources are persistently colonized with multi-drug resistant bacteria and are the site of extensive horizontal gene transfer of antibiotic resistance genes.</title>
        <authorList>
            <person name="Diorio-Toth L."/>
        </authorList>
    </citation>
    <scope>NUCLEOTIDE SEQUENCE</scope>
    <source>
        <strain evidence="2">GD04146</strain>
    </source>
</reference>
<feature type="transmembrane region" description="Helical" evidence="1">
    <location>
        <begin position="56"/>
        <end position="76"/>
    </location>
</feature>
<gene>
    <name evidence="2" type="ORF">N7380_17645</name>
</gene>
<evidence type="ECO:0000313" key="2">
    <source>
        <dbReference type="EMBL" id="MDH0144140.1"/>
    </source>
</evidence>
<comment type="caution">
    <text evidence="2">The sequence shown here is derived from an EMBL/GenBank/DDBJ whole genome shotgun (WGS) entry which is preliminary data.</text>
</comment>
<organism evidence="2 3">
    <name type="scientific">Aquipseudomonas alcaligenes</name>
    <name type="common">Pseudomonas alcaligenes</name>
    <dbReference type="NCBI Taxonomy" id="43263"/>
    <lineage>
        <taxon>Bacteria</taxon>
        <taxon>Pseudomonadati</taxon>
        <taxon>Pseudomonadota</taxon>
        <taxon>Gammaproteobacteria</taxon>
        <taxon>Pseudomonadales</taxon>
        <taxon>Pseudomonadaceae</taxon>
        <taxon>Aquipseudomonas</taxon>
    </lineage>
</organism>
<sequence>MQANEKKALLQILENCKDPSDEPKGMRQLRTNFTIWFAISLTIAFVLSEHSQTPELLLSLLVFASGIFAGFSIFLSHGIKQWKVIKPHINQQSISEKLDGSGT</sequence>
<keyword evidence="1" id="KW-0812">Transmembrane</keyword>
<evidence type="ECO:0000313" key="3">
    <source>
        <dbReference type="Proteomes" id="UP001158058"/>
    </source>
</evidence>
<name>A0AB73I419_AQUAC</name>
<accession>A0AB73I419</accession>
<evidence type="ECO:0008006" key="4">
    <source>
        <dbReference type="Google" id="ProtNLM"/>
    </source>
</evidence>
<dbReference type="AlphaFoldDB" id="A0AB73I419"/>
<keyword evidence="1" id="KW-1133">Transmembrane helix</keyword>
<dbReference type="Proteomes" id="UP001158058">
    <property type="component" value="Unassembled WGS sequence"/>
</dbReference>